<dbReference type="AlphaFoldDB" id="A0AAU7BWM6"/>
<dbReference type="RefSeq" id="WP_347925896.1">
    <property type="nucleotide sequence ID" value="NZ_CP157199.1"/>
</dbReference>
<dbReference type="PANTHER" id="PTHR43861">
    <property type="entry name" value="TRANS-ACONITATE 2-METHYLTRANSFERASE-RELATED"/>
    <property type="match status" value="1"/>
</dbReference>
<keyword evidence="2" id="KW-0489">Methyltransferase</keyword>
<keyword evidence="2" id="KW-0808">Transferase</keyword>
<protein>
    <submittedName>
        <fullName evidence="2">Methyltransferase domain-containing protein</fullName>
    </submittedName>
</protein>
<dbReference type="SUPFAM" id="SSF53335">
    <property type="entry name" value="S-adenosyl-L-methionine-dependent methyltransferases"/>
    <property type="match status" value="1"/>
</dbReference>
<evidence type="ECO:0000313" key="2">
    <source>
        <dbReference type="EMBL" id="XBG62577.1"/>
    </source>
</evidence>
<accession>A0AAU7BWM6</accession>
<dbReference type="Pfam" id="PF13847">
    <property type="entry name" value="Methyltransf_31"/>
    <property type="match status" value="1"/>
</dbReference>
<dbReference type="Gene3D" id="3.40.50.150">
    <property type="entry name" value="Vaccinia Virus protein VP39"/>
    <property type="match status" value="1"/>
</dbReference>
<proteinExistence type="predicted"/>
<reference evidence="2" key="1">
    <citation type="submission" date="2024-05" db="EMBL/GenBank/DDBJ databases">
        <title>Pontimicrobium maritimus sp. nov., isolated form sea water.</title>
        <authorList>
            <person name="Muhammad N."/>
            <person name="Vuong T.Q."/>
            <person name="Han H.L."/>
            <person name="Kim S.-G."/>
        </authorList>
    </citation>
    <scope>NUCLEOTIDE SEQUENCE</scope>
    <source>
        <strain evidence="2">SW4</strain>
    </source>
</reference>
<dbReference type="GO" id="GO:0008168">
    <property type="term" value="F:methyltransferase activity"/>
    <property type="evidence" value="ECO:0007669"/>
    <property type="project" value="UniProtKB-KW"/>
</dbReference>
<sequence length="214" mass="24673">MNFIKKYLVLCLFPMIGYSQYSQNDWAERDTWMPIEKIFELASISEGSHVADIGCHEGYLSIHLANKVGTNGKVYAVDVREDRLDLLEEHLKTRELNNVSVILGDYDNPKLPNVSLDVVVIMDTYHEMKDYMTILEHVKLSLKPGGRIVIIEKQKLKVRDQSRASQTDAHSMSIKYVRKELINAGFNQLVQKSNIGFWQNDKDKVIWMLIATKE</sequence>
<dbReference type="InterPro" id="IPR029063">
    <property type="entry name" value="SAM-dependent_MTases_sf"/>
</dbReference>
<dbReference type="CDD" id="cd02440">
    <property type="entry name" value="AdoMet_MTases"/>
    <property type="match status" value="1"/>
</dbReference>
<dbReference type="InterPro" id="IPR025714">
    <property type="entry name" value="Methyltranfer_dom"/>
</dbReference>
<dbReference type="EMBL" id="CP157199">
    <property type="protein sequence ID" value="XBG62577.1"/>
    <property type="molecule type" value="Genomic_DNA"/>
</dbReference>
<name>A0AAU7BWM6_9FLAO</name>
<gene>
    <name evidence="2" type="ORF">ABGB03_06625</name>
</gene>
<dbReference type="GO" id="GO:0032259">
    <property type="term" value="P:methylation"/>
    <property type="evidence" value="ECO:0007669"/>
    <property type="project" value="UniProtKB-KW"/>
</dbReference>
<feature type="domain" description="Methyltransferase" evidence="1">
    <location>
        <begin position="45"/>
        <end position="157"/>
    </location>
</feature>
<organism evidence="2">
    <name type="scientific">Pontimicrobium sp. SW4</name>
    <dbReference type="NCBI Taxonomy" id="3153519"/>
    <lineage>
        <taxon>Bacteria</taxon>
        <taxon>Pseudomonadati</taxon>
        <taxon>Bacteroidota</taxon>
        <taxon>Flavobacteriia</taxon>
        <taxon>Flavobacteriales</taxon>
        <taxon>Flavobacteriaceae</taxon>
        <taxon>Pontimicrobium</taxon>
    </lineage>
</organism>
<evidence type="ECO:0000259" key="1">
    <source>
        <dbReference type="Pfam" id="PF13847"/>
    </source>
</evidence>